<dbReference type="EMBL" id="FCOB02000041">
    <property type="protein sequence ID" value="SAK99813.1"/>
    <property type="molecule type" value="Genomic_DNA"/>
</dbReference>
<evidence type="ECO:0000313" key="3">
    <source>
        <dbReference type="Proteomes" id="UP000054978"/>
    </source>
</evidence>
<dbReference type="Proteomes" id="UP000054978">
    <property type="component" value="Unassembled WGS sequence"/>
</dbReference>
<reference evidence="2" key="1">
    <citation type="submission" date="2016-01" db="EMBL/GenBank/DDBJ databases">
        <authorList>
            <person name="Peeters C."/>
        </authorList>
    </citation>
    <scope>NUCLEOTIDE SEQUENCE [LARGE SCALE GENOMIC DNA]</scope>
    <source>
        <strain evidence="2">LMG 29326</strain>
    </source>
</reference>
<comment type="caution">
    <text evidence="2">The sequence shown here is derived from an EMBL/GenBank/DDBJ whole genome shotgun (WGS) entry which is preliminary data.</text>
</comment>
<feature type="region of interest" description="Disordered" evidence="1">
    <location>
        <begin position="80"/>
        <end position="124"/>
    </location>
</feature>
<dbReference type="AlphaFoldDB" id="A0A158DZ58"/>
<accession>A0A158DZ58</accession>
<evidence type="ECO:0000313" key="2">
    <source>
        <dbReference type="EMBL" id="SAK99813.1"/>
    </source>
</evidence>
<gene>
    <name evidence="2" type="ORF">AWB83_06150</name>
</gene>
<sequence>MADFVFLFLFLAALAGSAVTSVLNKHLSRAQRLRGSDAMCRGLEHAYMEGVIDGQSQSVDLDAFRARMAAWLATSTLRDEWGNEAAPPMPPQVAREPANAEAEPTSGRNGSCASSPAAPGRRQS</sequence>
<dbReference type="RefSeq" id="WP_087049452.1">
    <property type="nucleotide sequence ID" value="NZ_FCOB02000041.1"/>
</dbReference>
<name>A0A158DZ58_9BURK</name>
<organism evidence="2 3">
    <name type="scientific">Caballeronia ptereochthonis</name>
    <dbReference type="NCBI Taxonomy" id="1777144"/>
    <lineage>
        <taxon>Bacteria</taxon>
        <taxon>Pseudomonadati</taxon>
        <taxon>Pseudomonadota</taxon>
        <taxon>Betaproteobacteria</taxon>
        <taxon>Burkholderiales</taxon>
        <taxon>Burkholderiaceae</taxon>
        <taxon>Caballeronia</taxon>
    </lineage>
</organism>
<proteinExistence type="predicted"/>
<protein>
    <submittedName>
        <fullName evidence="2">Uncharacterized protein</fullName>
    </submittedName>
</protein>
<keyword evidence="3" id="KW-1185">Reference proteome</keyword>
<evidence type="ECO:0000256" key="1">
    <source>
        <dbReference type="SAM" id="MobiDB-lite"/>
    </source>
</evidence>
<dbReference type="OrthoDB" id="9985250at2"/>